<dbReference type="Gene3D" id="3.40.50.2300">
    <property type="match status" value="3"/>
</dbReference>
<organism evidence="9 10">
    <name type="scientific">Planktothrix serta PCC 8927</name>
    <dbReference type="NCBI Taxonomy" id="671068"/>
    <lineage>
        <taxon>Bacteria</taxon>
        <taxon>Bacillati</taxon>
        <taxon>Cyanobacteriota</taxon>
        <taxon>Cyanophyceae</taxon>
        <taxon>Oscillatoriophycideae</taxon>
        <taxon>Oscillatoriales</taxon>
        <taxon>Microcoleaceae</taxon>
        <taxon>Planktothrix</taxon>
    </lineage>
</organism>
<comment type="caution">
    <text evidence="3">Lacks conserved residue(s) required for the propagation of feature annotation.</text>
</comment>
<evidence type="ECO:0000259" key="8">
    <source>
        <dbReference type="PROSITE" id="PS51755"/>
    </source>
</evidence>
<comment type="caution">
    <text evidence="9">The sequence shown here is derived from an EMBL/GenBank/DDBJ whole genome shotgun (WGS) entry which is preliminary data.</text>
</comment>
<dbReference type="Proteomes" id="UP000184550">
    <property type="component" value="Unassembled WGS sequence"/>
</dbReference>
<evidence type="ECO:0000313" key="9">
    <source>
        <dbReference type="EMBL" id="VXD25208.1"/>
    </source>
</evidence>
<dbReference type="InterPro" id="IPR008207">
    <property type="entry name" value="Sig_transdc_His_kin_Hpt_dom"/>
</dbReference>
<evidence type="ECO:0000256" key="4">
    <source>
        <dbReference type="PROSITE-ProRule" id="PRU01091"/>
    </source>
</evidence>
<dbReference type="SUPFAM" id="SSF52172">
    <property type="entry name" value="CheY-like"/>
    <property type="match status" value="3"/>
</dbReference>
<dbReference type="Gene3D" id="6.10.250.690">
    <property type="match status" value="1"/>
</dbReference>
<dbReference type="PROSITE" id="PS51755">
    <property type="entry name" value="OMPR_PHOB"/>
    <property type="match status" value="1"/>
</dbReference>
<feature type="modified residue" description="4-aspartylphosphate" evidence="3">
    <location>
        <position position="416"/>
    </location>
</feature>
<accession>A0A7Z9C164</accession>
<protein>
    <submittedName>
        <fullName evidence="9">Two-component response regulator</fullName>
    </submittedName>
</protein>
<dbReference type="EMBL" id="CZCU02000163">
    <property type="protein sequence ID" value="VXD25208.1"/>
    <property type="molecule type" value="Genomic_DNA"/>
</dbReference>
<feature type="DNA-binding region" description="OmpR/PhoB-type" evidence="4">
    <location>
        <begin position="124"/>
        <end position="222"/>
    </location>
</feature>
<dbReference type="PROSITE" id="PS50894">
    <property type="entry name" value="HPT"/>
    <property type="match status" value="1"/>
</dbReference>
<evidence type="ECO:0000256" key="3">
    <source>
        <dbReference type="PROSITE-ProRule" id="PRU00169"/>
    </source>
</evidence>
<dbReference type="SMART" id="SM00862">
    <property type="entry name" value="Trans_reg_C"/>
    <property type="match status" value="1"/>
</dbReference>
<dbReference type="OrthoDB" id="442759at2"/>
<dbReference type="GO" id="GO:0000156">
    <property type="term" value="F:phosphorelay response regulator activity"/>
    <property type="evidence" value="ECO:0007669"/>
    <property type="project" value="TreeGrafter"/>
</dbReference>
<evidence type="ECO:0000256" key="2">
    <source>
        <dbReference type="PROSITE-ProRule" id="PRU00110"/>
    </source>
</evidence>
<dbReference type="Gene3D" id="1.10.10.10">
    <property type="entry name" value="Winged helix-like DNA-binding domain superfamily/Winged helix DNA-binding domain"/>
    <property type="match status" value="1"/>
</dbReference>
<dbReference type="SUPFAM" id="SSF47226">
    <property type="entry name" value="Histidine-containing phosphotransfer domain, HPT domain"/>
    <property type="match status" value="1"/>
</dbReference>
<keyword evidence="3" id="KW-0597">Phosphoprotein</keyword>
<dbReference type="InterPro" id="IPR039420">
    <property type="entry name" value="WalR-like"/>
</dbReference>
<feature type="modified residue" description="4-aspartylphosphate" evidence="3">
    <location>
        <position position="51"/>
    </location>
</feature>
<dbReference type="InterPro" id="IPR001867">
    <property type="entry name" value="OmpR/PhoB-type_DNA-bd"/>
</dbReference>
<dbReference type="CDD" id="cd00156">
    <property type="entry name" value="REC"/>
    <property type="match status" value="2"/>
</dbReference>
<dbReference type="GO" id="GO:0032993">
    <property type="term" value="C:protein-DNA complex"/>
    <property type="evidence" value="ECO:0007669"/>
    <property type="project" value="TreeGrafter"/>
</dbReference>
<reference evidence="9" key="1">
    <citation type="submission" date="2019-10" db="EMBL/GenBank/DDBJ databases">
        <authorList>
            <consortium name="Genoscope - CEA"/>
            <person name="William W."/>
        </authorList>
    </citation>
    <scope>NUCLEOTIDE SEQUENCE [LARGE SCALE GENOMIC DNA]</scope>
    <source>
        <strain evidence="9">BBR_PRJEB10992</strain>
    </source>
</reference>
<evidence type="ECO:0000313" key="10">
    <source>
        <dbReference type="Proteomes" id="UP000184550"/>
    </source>
</evidence>
<feature type="domain" description="OmpR/PhoB-type" evidence="8">
    <location>
        <begin position="124"/>
        <end position="222"/>
    </location>
</feature>
<dbReference type="CDD" id="cd00383">
    <property type="entry name" value="trans_reg_C"/>
    <property type="match status" value="1"/>
</dbReference>
<dbReference type="GO" id="GO:0005829">
    <property type="term" value="C:cytosol"/>
    <property type="evidence" value="ECO:0007669"/>
    <property type="project" value="TreeGrafter"/>
</dbReference>
<evidence type="ECO:0000256" key="1">
    <source>
        <dbReference type="ARBA" id="ARBA00023125"/>
    </source>
</evidence>
<feature type="modified residue" description="Phosphohistidine" evidence="2">
    <location>
        <position position="290"/>
    </location>
</feature>
<dbReference type="PANTHER" id="PTHR48111:SF15">
    <property type="entry name" value="OMPR SUBFAMILY"/>
    <property type="match status" value="1"/>
</dbReference>
<dbReference type="AlphaFoldDB" id="A0A7Z9C164"/>
<feature type="domain" description="HPt" evidence="7">
    <location>
        <begin position="250"/>
        <end position="343"/>
    </location>
</feature>
<dbReference type="SMART" id="SM00448">
    <property type="entry name" value="REC"/>
    <property type="match status" value="3"/>
</dbReference>
<dbReference type="CDD" id="cd17624">
    <property type="entry name" value="REC_OmpR_PmrA-like"/>
    <property type="match status" value="1"/>
</dbReference>
<keyword evidence="1 4" id="KW-0238">DNA-binding</keyword>
<feature type="domain" description="Response regulatory" evidence="6">
    <location>
        <begin position="367"/>
        <end position="483"/>
    </location>
</feature>
<gene>
    <name evidence="9" type="ORF">PL8927_850004</name>
</gene>
<feature type="domain" description="Response regulatory" evidence="6">
    <location>
        <begin position="2"/>
        <end position="116"/>
    </location>
</feature>
<name>A0A7Z9C164_9CYAN</name>
<dbReference type="PANTHER" id="PTHR48111">
    <property type="entry name" value="REGULATOR OF RPOS"/>
    <property type="match status" value="1"/>
</dbReference>
<evidence type="ECO:0000259" key="6">
    <source>
        <dbReference type="PROSITE" id="PS50110"/>
    </source>
</evidence>
<sequence>MRILLVEDDESFATIIQELLSNQYYLVDLASDGEMGWKLAEAFDYDLILLDLMLPKLDGLNFCKQRRQKDDRTPILLITGEDTSTTKVAGLDAGADDYLVKPFNLEELLARIRALLRRGHDALNPVIEWGLLHLDPSNCQVTYGDQLIKLTAKEYALLELFLRYPQRIFSQASLLDHLWSYDEPPSENAVRTQIKSLRQKLKKSGANEVIETIYGLGYRLKKMSAPSLPVESQQPASLPQKPDLLNLNQIWQKQKYKYFDRLAIIENAVQALKTNNFTPEIQQQALREAHTLVGSLGAFGFKEASALSREIEHLLQVNISTFDSNLENLSTLVETIKQQLNQRSLDPQPSVLPPALPFALPHLKLAKLLIVDDDQGLAEALVAEAVTKGMIACAAYSLEQARNKLQQNSPDVILLDLSFPESTESGFELLAELATQTPPIPVIVFTAQESFADRVKVARLGGRGFLQKPISPAEVIETVSKVLQKFQANAGKLLIVDDNLEILDWLRSVLEPWGLQLILLDDPQQFWSTLEQSNPDLLILGIHLPGVSGVELCQVVRNDPKWNDVPILILSSQRDSEMVQQVFMAGADDYIQKPIVEPELIARVFNRLERSQLRRKIVAQCYPGVQSNPNQPKIESETSVKSDTINIE</sequence>
<keyword evidence="10" id="KW-1185">Reference proteome</keyword>
<dbReference type="PROSITE" id="PS50110">
    <property type="entry name" value="RESPONSE_REGULATORY"/>
    <property type="match status" value="3"/>
</dbReference>
<feature type="region of interest" description="Disordered" evidence="5">
    <location>
        <begin position="628"/>
        <end position="648"/>
    </location>
</feature>
<dbReference type="InterPro" id="IPR011006">
    <property type="entry name" value="CheY-like_superfamily"/>
</dbReference>
<dbReference type="Pfam" id="PF01627">
    <property type="entry name" value="Hpt"/>
    <property type="match status" value="1"/>
</dbReference>
<evidence type="ECO:0000259" key="7">
    <source>
        <dbReference type="PROSITE" id="PS50894"/>
    </source>
</evidence>
<proteinExistence type="predicted"/>
<dbReference type="GO" id="GO:0006355">
    <property type="term" value="P:regulation of DNA-templated transcription"/>
    <property type="evidence" value="ECO:0007669"/>
    <property type="project" value="InterPro"/>
</dbReference>
<dbReference type="Pfam" id="PF00072">
    <property type="entry name" value="Response_reg"/>
    <property type="match status" value="3"/>
</dbReference>
<dbReference type="RefSeq" id="WP_083626602.1">
    <property type="nucleotide sequence ID" value="NZ_LR734885.1"/>
</dbReference>
<dbReference type="GO" id="GO:0000976">
    <property type="term" value="F:transcription cis-regulatory region binding"/>
    <property type="evidence" value="ECO:0007669"/>
    <property type="project" value="TreeGrafter"/>
</dbReference>
<evidence type="ECO:0000256" key="5">
    <source>
        <dbReference type="SAM" id="MobiDB-lite"/>
    </source>
</evidence>
<dbReference type="InterPro" id="IPR036388">
    <property type="entry name" value="WH-like_DNA-bd_sf"/>
</dbReference>
<dbReference type="Gene3D" id="1.20.120.160">
    <property type="entry name" value="HPT domain"/>
    <property type="match status" value="1"/>
</dbReference>
<dbReference type="InterPro" id="IPR036641">
    <property type="entry name" value="HPT_dom_sf"/>
</dbReference>
<dbReference type="Pfam" id="PF00486">
    <property type="entry name" value="Trans_reg_C"/>
    <property type="match status" value="1"/>
</dbReference>
<feature type="domain" description="Response regulatory" evidence="6">
    <location>
        <begin position="492"/>
        <end position="608"/>
    </location>
</feature>
<dbReference type="InterPro" id="IPR001789">
    <property type="entry name" value="Sig_transdc_resp-reg_receiver"/>
</dbReference>